<name>A0A1I5L7G1_9BACT</name>
<dbReference type="OrthoDB" id="9842427at2"/>
<dbReference type="EMBL" id="FOXB01000002">
    <property type="protein sequence ID" value="SFO93197.1"/>
    <property type="molecule type" value="Genomic_DNA"/>
</dbReference>
<proteinExistence type="predicted"/>
<dbReference type="Proteomes" id="UP000199227">
    <property type="component" value="Unassembled WGS sequence"/>
</dbReference>
<evidence type="ECO:0000313" key="1">
    <source>
        <dbReference type="EMBL" id="SFO93197.1"/>
    </source>
</evidence>
<sequence length="86" mass="9138">MEKQGSAFGIHGIGGMLVATVLLLAILAGLTTAALVTQQATAQQSYEIKDPLSIKMRGDNLSNEEKLVIHGTPVGGDSLHKYKFEN</sequence>
<gene>
    <name evidence="1" type="ORF">SAMN05216234_10275</name>
</gene>
<organism evidence="1 2">
    <name type="scientific">Hydrogenimonas thermophila</name>
    <dbReference type="NCBI Taxonomy" id="223786"/>
    <lineage>
        <taxon>Bacteria</taxon>
        <taxon>Pseudomonadati</taxon>
        <taxon>Campylobacterota</taxon>
        <taxon>Epsilonproteobacteria</taxon>
        <taxon>Campylobacterales</taxon>
        <taxon>Hydrogenimonadaceae</taxon>
        <taxon>Hydrogenimonas</taxon>
    </lineage>
</organism>
<dbReference type="RefSeq" id="WP_092910149.1">
    <property type="nucleotide sequence ID" value="NZ_CP136592.1"/>
</dbReference>
<keyword evidence="2" id="KW-1185">Reference proteome</keyword>
<dbReference type="InterPro" id="IPR025065">
    <property type="entry name" value="DUF4006"/>
</dbReference>
<dbReference type="STRING" id="223786.SAMN05216234_10275"/>
<evidence type="ECO:0000313" key="2">
    <source>
        <dbReference type="Proteomes" id="UP000199227"/>
    </source>
</evidence>
<dbReference type="AlphaFoldDB" id="A0A1I5L7G1"/>
<accession>A0A1I5L7G1</accession>
<dbReference type="Pfam" id="PF13179">
    <property type="entry name" value="DUF4006"/>
    <property type="match status" value="1"/>
</dbReference>
<protein>
    <recommendedName>
        <fullName evidence="3">DUF4006 domain-containing protein</fullName>
    </recommendedName>
</protein>
<evidence type="ECO:0008006" key="3">
    <source>
        <dbReference type="Google" id="ProtNLM"/>
    </source>
</evidence>
<reference evidence="1 2" key="1">
    <citation type="submission" date="2016-10" db="EMBL/GenBank/DDBJ databases">
        <authorList>
            <person name="de Groot N.N."/>
        </authorList>
    </citation>
    <scope>NUCLEOTIDE SEQUENCE [LARGE SCALE GENOMIC DNA]</scope>
    <source>
        <strain evidence="1 2">EP1-55-1</strain>
    </source>
</reference>